<evidence type="ECO:0000313" key="15">
    <source>
        <dbReference type="EMBL" id="GAA5186504.1"/>
    </source>
</evidence>
<dbReference type="InterPro" id="IPR001650">
    <property type="entry name" value="Helicase_C-like"/>
</dbReference>
<evidence type="ECO:0000256" key="4">
    <source>
        <dbReference type="ARBA" id="ARBA00022801"/>
    </source>
</evidence>
<accession>A0ABP9RU66</accession>
<keyword evidence="6" id="KW-0067">ATP-binding</keyword>
<dbReference type="PROSITE" id="PS51192">
    <property type="entry name" value="HELICASE_ATP_BIND_1"/>
    <property type="match status" value="1"/>
</dbReference>
<dbReference type="InterPro" id="IPR036388">
    <property type="entry name" value="WH-like_DNA-bd_sf"/>
</dbReference>
<evidence type="ECO:0000256" key="10">
    <source>
        <dbReference type="ARBA" id="ARBA00034808"/>
    </source>
</evidence>
<organism evidence="15 16">
    <name type="scientific">Ferrimonas gelatinilytica</name>
    <dbReference type="NCBI Taxonomy" id="1255257"/>
    <lineage>
        <taxon>Bacteria</taxon>
        <taxon>Pseudomonadati</taxon>
        <taxon>Pseudomonadota</taxon>
        <taxon>Gammaproteobacteria</taxon>
        <taxon>Alteromonadales</taxon>
        <taxon>Ferrimonadaceae</taxon>
        <taxon>Ferrimonas</taxon>
    </lineage>
</organism>
<reference evidence="16" key="1">
    <citation type="journal article" date="2019" name="Int. J. Syst. Evol. Microbiol.">
        <title>The Global Catalogue of Microorganisms (GCM) 10K type strain sequencing project: providing services to taxonomists for standard genome sequencing and annotation.</title>
        <authorList>
            <consortium name="The Broad Institute Genomics Platform"/>
            <consortium name="The Broad Institute Genome Sequencing Center for Infectious Disease"/>
            <person name="Wu L."/>
            <person name="Ma J."/>
        </authorList>
    </citation>
    <scope>NUCLEOTIDE SEQUENCE [LARGE SCALE GENOMIC DNA]</scope>
    <source>
        <strain evidence="16">JCM 18720</strain>
    </source>
</reference>
<dbReference type="CDD" id="cd18018">
    <property type="entry name" value="DEXHc_RecQ4-like"/>
    <property type="match status" value="1"/>
</dbReference>
<dbReference type="EMBL" id="BAABLF010000002">
    <property type="protein sequence ID" value="GAA5186504.1"/>
    <property type="molecule type" value="Genomic_DNA"/>
</dbReference>
<dbReference type="PROSITE" id="PS00690">
    <property type="entry name" value="DEAH_ATP_HELICASE"/>
    <property type="match status" value="1"/>
</dbReference>
<evidence type="ECO:0000256" key="1">
    <source>
        <dbReference type="ARBA" id="ARBA00005446"/>
    </source>
</evidence>
<feature type="domain" description="Helicase ATP-binding" evidence="13">
    <location>
        <begin position="25"/>
        <end position="193"/>
    </location>
</feature>
<dbReference type="Pfam" id="PF00271">
    <property type="entry name" value="Helicase_C"/>
    <property type="match status" value="1"/>
</dbReference>
<evidence type="ECO:0000256" key="11">
    <source>
        <dbReference type="ARBA" id="ARBA00044535"/>
    </source>
</evidence>
<evidence type="ECO:0000256" key="6">
    <source>
        <dbReference type="ARBA" id="ARBA00022840"/>
    </source>
</evidence>
<dbReference type="PROSITE" id="PS51194">
    <property type="entry name" value="HELICASE_CTER"/>
    <property type="match status" value="1"/>
</dbReference>
<proteinExistence type="inferred from homology"/>
<dbReference type="InterPro" id="IPR002464">
    <property type="entry name" value="DNA/RNA_helicase_DEAH_CS"/>
</dbReference>
<comment type="caution">
    <text evidence="15">The sequence shown here is derived from an EMBL/GenBank/DDBJ whole genome shotgun (WGS) entry which is preliminary data.</text>
</comment>
<dbReference type="Gene3D" id="3.40.50.300">
    <property type="entry name" value="P-loop containing nucleotide triphosphate hydrolases"/>
    <property type="match status" value="2"/>
</dbReference>
<keyword evidence="5 15" id="KW-0347">Helicase</keyword>
<evidence type="ECO:0000256" key="8">
    <source>
        <dbReference type="ARBA" id="ARBA00023235"/>
    </source>
</evidence>
<dbReference type="EC" id="5.6.2.4" evidence="10"/>
<dbReference type="SUPFAM" id="SSF52540">
    <property type="entry name" value="P-loop containing nucleoside triphosphate hydrolases"/>
    <property type="match status" value="1"/>
</dbReference>
<comment type="catalytic activity">
    <reaction evidence="9">
        <text>Couples ATP hydrolysis with the unwinding of duplex DNA by translocating in the 3'-5' direction.</text>
        <dbReference type="EC" id="5.6.2.4"/>
    </reaction>
</comment>
<dbReference type="Proteomes" id="UP001501600">
    <property type="component" value="Unassembled WGS sequence"/>
</dbReference>
<dbReference type="SMART" id="SM00490">
    <property type="entry name" value="HELICc"/>
    <property type="match status" value="1"/>
</dbReference>
<dbReference type="PANTHER" id="PTHR13710">
    <property type="entry name" value="DNA HELICASE RECQ FAMILY MEMBER"/>
    <property type="match status" value="1"/>
</dbReference>
<evidence type="ECO:0000256" key="12">
    <source>
        <dbReference type="ARBA" id="ARBA00044550"/>
    </source>
</evidence>
<evidence type="ECO:0000256" key="2">
    <source>
        <dbReference type="ARBA" id="ARBA00022723"/>
    </source>
</evidence>
<keyword evidence="4" id="KW-0378">Hydrolase</keyword>
<keyword evidence="8" id="KW-0413">Isomerase</keyword>
<keyword evidence="3" id="KW-0547">Nucleotide-binding</keyword>
<dbReference type="Gene3D" id="1.10.10.10">
    <property type="entry name" value="Winged helix-like DNA-binding domain superfamily/Winged helix DNA-binding domain"/>
    <property type="match status" value="1"/>
</dbReference>
<gene>
    <name evidence="15" type="ORF">GCM10025772_02150</name>
</gene>
<evidence type="ECO:0000259" key="14">
    <source>
        <dbReference type="PROSITE" id="PS51194"/>
    </source>
</evidence>
<evidence type="ECO:0000256" key="7">
    <source>
        <dbReference type="ARBA" id="ARBA00023125"/>
    </source>
</evidence>
<comment type="similarity">
    <text evidence="1">Belongs to the helicase family. RecQ subfamily.</text>
</comment>
<dbReference type="PANTHER" id="PTHR13710:SF105">
    <property type="entry name" value="ATP-DEPENDENT DNA HELICASE Q1"/>
    <property type="match status" value="1"/>
</dbReference>
<dbReference type="InterPro" id="IPR011545">
    <property type="entry name" value="DEAD/DEAH_box_helicase_dom"/>
</dbReference>
<dbReference type="InterPro" id="IPR014001">
    <property type="entry name" value="Helicase_ATP-bd"/>
</dbReference>
<feature type="domain" description="Helicase C-terminal" evidence="14">
    <location>
        <begin position="216"/>
        <end position="366"/>
    </location>
</feature>
<dbReference type="SMART" id="SM00487">
    <property type="entry name" value="DEXDc"/>
    <property type="match status" value="1"/>
</dbReference>
<keyword evidence="7" id="KW-0238">DNA-binding</keyword>
<evidence type="ECO:0000313" key="16">
    <source>
        <dbReference type="Proteomes" id="UP001501600"/>
    </source>
</evidence>
<evidence type="ECO:0000259" key="13">
    <source>
        <dbReference type="PROSITE" id="PS51192"/>
    </source>
</evidence>
<dbReference type="Pfam" id="PF16124">
    <property type="entry name" value="RecQ_Zn_bind"/>
    <property type="match status" value="1"/>
</dbReference>
<protein>
    <recommendedName>
        <fullName evidence="11">ATP-dependent DNA helicase RecQ</fullName>
        <ecNumber evidence="10">5.6.2.4</ecNumber>
    </recommendedName>
    <alternativeName>
        <fullName evidence="12">DNA 3'-5' helicase RecQ</fullName>
    </alternativeName>
</protein>
<evidence type="ECO:0000256" key="5">
    <source>
        <dbReference type="ARBA" id="ARBA00022806"/>
    </source>
</evidence>
<dbReference type="RefSeq" id="WP_345315184.1">
    <property type="nucleotide sequence ID" value="NZ_BAABLF010000002.1"/>
</dbReference>
<evidence type="ECO:0000256" key="3">
    <source>
        <dbReference type="ARBA" id="ARBA00022741"/>
    </source>
</evidence>
<dbReference type="InterPro" id="IPR027417">
    <property type="entry name" value="P-loop_NTPase"/>
</dbReference>
<keyword evidence="2" id="KW-0479">Metal-binding</keyword>
<keyword evidence="16" id="KW-1185">Reference proteome</keyword>
<dbReference type="Pfam" id="PF00270">
    <property type="entry name" value="DEAD"/>
    <property type="match status" value="1"/>
</dbReference>
<sequence length="645" mass="71050">MPTPKTLLQQHFGFDAFRPGQEAVIRHLLKGQSAAAIFPTGSGKSLCYQLPALALPHLTLVISPLLALMQDQLAFLKGKGIAAATIDSTQGYDESQAVMRQVRAGEIRVLMISVERLKNERFRRFLAQVPLSLLVVDEAHCISEWGHNFRPDYLKLPHYCQQFAIPQVLLLTATATPKVIADMAGKFGIAPAQITTTGFYRPNLDLSVAAVAPEQRLPQLLRHLDRRRGEPGIVYVTQQQSAEVVAQALMDAGHAASAYHAGMEHPKRMQIQMEFMAGRLSVIVATIAFGMGVDKADIRHVIHYDLPKSVENYSQEVGRAGRDGQRSECLVMANQANRSVLENFVFGDTPERSGIDAVLLEIAQAGPQWELMGNALSTRANIRPLPLRTLLVYLEMAGVITPQYSYFAEIKFRPLVDKVQLLARFQGERRAFLDALLAHSRQGRSWYQADFEALHQGYGSDRSRAMAALEYLADQGLIELQSKQMTEVFAVAQPLPDLEPLGAQLLAQFEQKEASEVARIEQMLALLQTPDCLSQALAHYFGDDQAPAHCGHCSACRGEAARLPAPEAVPMPPPVACQQWLQPLAEALDQNLGQPLTPTLATRFLTGLPSPWLTKLKARQMAGYGALANIPFAQVRAEITPLLEP</sequence>
<dbReference type="InterPro" id="IPR032284">
    <property type="entry name" value="RecQ_Zn-bd"/>
</dbReference>
<name>A0ABP9RU66_9GAMM</name>
<evidence type="ECO:0000256" key="9">
    <source>
        <dbReference type="ARBA" id="ARBA00034617"/>
    </source>
</evidence>
<dbReference type="NCBIfam" id="TIGR00614">
    <property type="entry name" value="recQ_fam"/>
    <property type="match status" value="1"/>
</dbReference>
<dbReference type="InterPro" id="IPR004589">
    <property type="entry name" value="DNA_helicase_ATP-dep_RecQ"/>
</dbReference>
<dbReference type="GO" id="GO:0004386">
    <property type="term" value="F:helicase activity"/>
    <property type="evidence" value="ECO:0007669"/>
    <property type="project" value="UniProtKB-KW"/>
</dbReference>